<evidence type="ECO:0000313" key="2">
    <source>
        <dbReference type="EMBL" id="QJA75309.1"/>
    </source>
</evidence>
<dbReference type="EMBL" id="MT141448">
    <property type="protein sequence ID" value="QJA61641.1"/>
    <property type="molecule type" value="Genomic_DNA"/>
</dbReference>
<organism evidence="1">
    <name type="scientific">viral metagenome</name>
    <dbReference type="NCBI Taxonomy" id="1070528"/>
    <lineage>
        <taxon>unclassified sequences</taxon>
        <taxon>metagenomes</taxon>
        <taxon>organismal metagenomes</taxon>
    </lineage>
</organism>
<gene>
    <name evidence="2" type="ORF">MM415A01822_0018</name>
    <name evidence="1" type="ORF">MM415B00904_0009</name>
</gene>
<name>A0A6M3IXA6_9ZZZZ</name>
<dbReference type="EMBL" id="MT142154">
    <property type="protein sequence ID" value="QJA75309.1"/>
    <property type="molecule type" value="Genomic_DNA"/>
</dbReference>
<dbReference type="AlphaFoldDB" id="A0A6M3IXA6"/>
<proteinExistence type="predicted"/>
<accession>A0A6M3IXA6</accession>
<sequence>MIRYGYSTEELKNFGTVCAIISFLDKKTIKRIIRWCEFLQLHPLKRGSK</sequence>
<evidence type="ECO:0000313" key="1">
    <source>
        <dbReference type="EMBL" id="QJA61641.1"/>
    </source>
</evidence>
<reference evidence="1" key="1">
    <citation type="submission" date="2020-03" db="EMBL/GenBank/DDBJ databases">
        <title>The deep terrestrial virosphere.</title>
        <authorList>
            <person name="Holmfeldt K."/>
            <person name="Nilsson E."/>
            <person name="Simone D."/>
            <person name="Lopez-Fernandez M."/>
            <person name="Wu X."/>
            <person name="de Brujin I."/>
            <person name="Lundin D."/>
            <person name="Andersson A."/>
            <person name="Bertilsson S."/>
            <person name="Dopson M."/>
        </authorList>
    </citation>
    <scope>NUCLEOTIDE SEQUENCE</scope>
    <source>
        <strain evidence="2">MM415A01822</strain>
        <strain evidence="1">MM415B00904</strain>
    </source>
</reference>
<protein>
    <submittedName>
        <fullName evidence="1">Uncharacterized protein</fullName>
    </submittedName>
</protein>